<evidence type="ECO:0000313" key="6">
    <source>
        <dbReference type="Proteomes" id="UP000269883"/>
    </source>
</evidence>
<reference evidence="5 6" key="1">
    <citation type="journal article" date="2018" name="Sci. Adv.">
        <title>Multi-heme cytochromes provide a pathway for survival in energy-limited environments.</title>
        <authorList>
            <person name="Deng X."/>
            <person name="Dohmae N."/>
            <person name="Nealson K.H."/>
            <person name="Hashimoto K."/>
            <person name="Okamoto A."/>
        </authorList>
    </citation>
    <scope>NUCLEOTIDE SEQUENCE [LARGE SCALE GENOMIC DNA]</scope>
    <source>
        <strain evidence="5 6">IS5</strain>
    </source>
</reference>
<keyword evidence="2" id="KW-0408">Iron</keyword>
<dbReference type="AlphaFoldDB" id="A0A2Z6AUH2"/>
<dbReference type="GO" id="GO:0046872">
    <property type="term" value="F:metal ion binding"/>
    <property type="evidence" value="ECO:0007669"/>
    <property type="project" value="UniProtKB-KW"/>
</dbReference>
<dbReference type="InterPro" id="IPR017896">
    <property type="entry name" value="4Fe4S_Fe-S-bd"/>
</dbReference>
<dbReference type="PROSITE" id="PS51379">
    <property type="entry name" value="4FE4S_FER_2"/>
    <property type="match status" value="1"/>
</dbReference>
<dbReference type="Pfam" id="PF13370">
    <property type="entry name" value="Fer4_13"/>
    <property type="match status" value="1"/>
</dbReference>
<gene>
    <name evidence="5" type="ORF">DFE_0155</name>
</gene>
<dbReference type="PROSITE" id="PS00198">
    <property type="entry name" value="4FE4S_FER_1"/>
    <property type="match status" value="1"/>
</dbReference>
<evidence type="ECO:0000256" key="3">
    <source>
        <dbReference type="ARBA" id="ARBA00023014"/>
    </source>
</evidence>
<dbReference type="RefSeq" id="WP_126375680.1">
    <property type="nucleotide sequence ID" value="NZ_AP017378.1"/>
</dbReference>
<evidence type="ECO:0000256" key="1">
    <source>
        <dbReference type="ARBA" id="ARBA00022723"/>
    </source>
</evidence>
<keyword evidence="3" id="KW-0411">Iron-sulfur</keyword>
<accession>A0A2Z6AUH2</accession>
<evidence type="ECO:0000313" key="5">
    <source>
        <dbReference type="EMBL" id="BBD06881.1"/>
    </source>
</evidence>
<dbReference type="InterPro" id="IPR017900">
    <property type="entry name" value="4Fe4S_Fe_S_CS"/>
</dbReference>
<dbReference type="Gene3D" id="3.30.70.20">
    <property type="match status" value="1"/>
</dbReference>
<dbReference type="SUPFAM" id="SSF54862">
    <property type="entry name" value="4Fe-4S ferredoxins"/>
    <property type="match status" value="1"/>
</dbReference>
<keyword evidence="1" id="KW-0479">Metal-binding</keyword>
<name>A0A2Z6AUH2_9BACT</name>
<dbReference type="EMBL" id="AP017378">
    <property type="protein sequence ID" value="BBD06881.1"/>
    <property type="molecule type" value="Genomic_DNA"/>
</dbReference>
<dbReference type="Proteomes" id="UP000269883">
    <property type="component" value="Chromosome"/>
</dbReference>
<protein>
    <recommendedName>
        <fullName evidence="4">4Fe-4S ferredoxin-type domain-containing protein</fullName>
    </recommendedName>
</protein>
<organism evidence="5 6">
    <name type="scientific">Desulfovibrio ferrophilus</name>
    <dbReference type="NCBI Taxonomy" id="241368"/>
    <lineage>
        <taxon>Bacteria</taxon>
        <taxon>Pseudomonadati</taxon>
        <taxon>Thermodesulfobacteriota</taxon>
        <taxon>Desulfovibrionia</taxon>
        <taxon>Desulfovibrionales</taxon>
        <taxon>Desulfovibrionaceae</taxon>
        <taxon>Desulfovibrio</taxon>
    </lineage>
</organism>
<dbReference type="GO" id="GO:0051536">
    <property type="term" value="F:iron-sulfur cluster binding"/>
    <property type="evidence" value="ECO:0007669"/>
    <property type="project" value="UniProtKB-KW"/>
</dbReference>
<evidence type="ECO:0000259" key="4">
    <source>
        <dbReference type="PROSITE" id="PS51379"/>
    </source>
</evidence>
<keyword evidence="6" id="KW-1185">Reference proteome</keyword>
<feature type="domain" description="4Fe-4S ferredoxin-type" evidence="4">
    <location>
        <begin position="10"/>
        <end position="38"/>
    </location>
</feature>
<dbReference type="KEGG" id="dfl:DFE_0155"/>
<evidence type="ECO:0000256" key="2">
    <source>
        <dbReference type="ARBA" id="ARBA00023004"/>
    </source>
</evidence>
<proteinExistence type="predicted"/>
<sequence>MTAHNNETQLEYCVNTTECSGCLACVEMCPDLFGWDDINEQVIIKKECADADEVAQAMAYCPNDCIESPD</sequence>
<dbReference type="OrthoDB" id="5471967at2"/>